<dbReference type="Gene3D" id="4.10.490.20">
    <property type="match status" value="1"/>
</dbReference>
<name>A0A1H2E0L6_9BACT</name>
<evidence type="ECO:0000313" key="2">
    <source>
        <dbReference type="Proteomes" id="UP000199608"/>
    </source>
</evidence>
<reference evidence="2" key="1">
    <citation type="submission" date="2016-10" db="EMBL/GenBank/DDBJ databases">
        <authorList>
            <person name="Varghese N."/>
            <person name="Submissions S."/>
        </authorList>
    </citation>
    <scope>NUCLEOTIDE SEQUENCE [LARGE SCALE GENOMIC DNA]</scope>
    <source>
        <strain evidence="2">DSM 3384</strain>
    </source>
</reference>
<gene>
    <name evidence="1" type="ORF">SAMN04487931_102378</name>
</gene>
<dbReference type="InterPro" id="IPR053760">
    <property type="entry name" value="BSS-like_sf"/>
</dbReference>
<dbReference type="RefSeq" id="WP_092231122.1">
    <property type="nucleotide sequence ID" value="NZ_FNLL01000002.1"/>
</dbReference>
<evidence type="ECO:0008006" key="3">
    <source>
        <dbReference type="Google" id="ProtNLM"/>
    </source>
</evidence>
<dbReference type="EMBL" id="FNLL01000002">
    <property type="protein sequence ID" value="SDT88529.1"/>
    <property type="molecule type" value="Genomic_DNA"/>
</dbReference>
<protein>
    <recommendedName>
        <fullName evidence="3">Benzylsuccinate synthase</fullName>
    </recommendedName>
</protein>
<dbReference type="Proteomes" id="UP000199608">
    <property type="component" value="Unassembled WGS sequence"/>
</dbReference>
<dbReference type="AlphaFoldDB" id="A0A1H2E0L6"/>
<accession>A0A1H2E0L6</accession>
<keyword evidence="2" id="KW-1185">Reference proteome</keyword>
<evidence type="ECO:0000313" key="1">
    <source>
        <dbReference type="EMBL" id="SDT88529.1"/>
    </source>
</evidence>
<organism evidence="1 2">
    <name type="scientific">Desulfobacula phenolica</name>
    <dbReference type="NCBI Taxonomy" id="90732"/>
    <lineage>
        <taxon>Bacteria</taxon>
        <taxon>Pseudomonadati</taxon>
        <taxon>Thermodesulfobacteriota</taxon>
        <taxon>Desulfobacteria</taxon>
        <taxon>Desulfobacterales</taxon>
        <taxon>Desulfobacteraceae</taxon>
        <taxon>Desulfobacula</taxon>
    </lineage>
</organism>
<proteinExistence type="predicted"/>
<sequence length="68" mass="7421">MATCKECKFVTPSPTGDPTTGVCLVERMQLAASQQTNTAIRGKMVQKAMEACPKFEAGESWKDIKNLL</sequence>